<dbReference type="Proteomes" id="UP001595867">
    <property type="component" value="Unassembled WGS sequence"/>
</dbReference>
<dbReference type="PANTHER" id="PTHR46865:SF8">
    <property type="entry name" value="POSSIBLE OXIDOREDUCTASE"/>
    <property type="match status" value="1"/>
</dbReference>
<dbReference type="InterPro" id="IPR051704">
    <property type="entry name" value="FAD_aromatic-hydroxylase"/>
</dbReference>
<evidence type="ECO:0000313" key="2">
    <source>
        <dbReference type="EMBL" id="MFC4071962.1"/>
    </source>
</evidence>
<evidence type="ECO:0000256" key="1">
    <source>
        <dbReference type="SAM" id="MobiDB-lite"/>
    </source>
</evidence>
<comment type="caution">
    <text evidence="2">The sequence shown here is derived from an EMBL/GenBank/DDBJ whole genome shotgun (WGS) entry which is preliminary data.</text>
</comment>
<reference evidence="3" key="1">
    <citation type="journal article" date="2019" name="Int. J. Syst. Evol. Microbiol.">
        <title>The Global Catalogue of Microorganisms (GCM) 10K type strain sequencing project: providing services to taxonomists for standard genome sequencing and annotation.</title>
        <authorList>
            <consortium name="The Broad Institute Genomics Platform"/>
            <consortium name="The Broad Institute Genome Sequencing Center for Infectious Disease"/>
            <person name="Wu L."/>
            <person name="Ma J."/>
        </authorList>
    </citation>
    <scope>NUCLEOTIDE SEQUENCE [LARGE SCALE GENOMIC DNA]</scope>
    <source>
        <strain evidence="3">TBRC 5832</strain>
    </source>
</reference>
<proteinExistence type="predicted"/>
<dbReference type="Gene3D" id="3.50.50.60">
    <property type="entry name" value="FAD/NAD(P)-binding domain"/>
    <property type="match status" value="1"/>
</dbReference>
<accession>A0ABV8J5Q8</accession>
<evidence type="ECO:0008006" key="4">
    <source>
        <dbReference type="Google" id="ProtNLM"/>
    </source>
</evidence>
<feature type="compositionally biased region" description="Low complexity" evidence="1">
    <location>
        <begin position="138"/>
        <end position="148"/>
    </location>
</feature>
<protein>
    <recommendedName>
        <fullName evidence="4">FAD-binding domain-containing protein</fullName>
    </recommendedName>
</protein>
<dbReference type="EMBL" id="JBHSBL010000029">
    <property type="protein sequence ID" value="MFC4071962.1"/>
    <property type="molecule type" value="Genomic_DNA"/>
</dbReference>
<dbReference type="InterPro" id="IPR036188">
    <property type="entry name" value="FAD/NAD-bd_sf"/>
</dbReference>
<name>A0ABV8J5Q8_9ACTN</name>
<dbReference type="PANTHER" id="PTHR46865">
    <property type="entry name" value="OXIDOREDUCTASE-RELATED"/>
    <property type="match status" value="1"/>
</dbReference>
<dbReference type="SUPFAM" id="SSF51905">
    <property type="entry name" value="FAD/NAD(P)-binding domain"/>
    <property type="match status" value="1"/>
</dbReference>
<dbReference type="RefSeq" id="WP_378072833.1">
    <property type="nucleotide sequence ID" value="NZ_JBHSBL010000029.1"/>
</dbReference>
<gene>
    <name evidence="2" type="ORF">ACFO0C_44110</name>
</gene>
<keyword evidence="3" id="KW-1185">Reference proteome</keyword>
<evidence type="ECO:0000313" key="3">
    <source>
        <dbReference type="Proteomes" id="UP001595867"/>
    </source>
</evidence>
<sequence length="158" mass="17191">MPQWHRGRVVLAGDAAWCLTLYSGMGASTGMAGADLLGTMIERHLDDLGTAVKIWEERLRPYIQDQQTSALTDRLLFVAKDKQEYAIRTQTMRMQADPAFATEMADSPAAAGFAAKTSTSRPAEQRLRPTSREEANDNDGNGVGAADGRAPGDRPQPR</sequence>
<feature type="region of interest" description="Disordered" evidence="1">
    <location>
        <begin position="98"/>
        <end position="158"/>
    </location>
</feature>
<organism evidence="2 3">
    <name type="scientific">Actinoplanes subglobosus</name>
    <dbReference type="NCBI Taxonomy" id="1547892"/>
    <lineage>
        <taxon>Bacteria</taxon>
        <taxon>Bacillati</taxon>
        <taxon>Actinomycetota</taxon>
        <taxon>Actinomycetes</taxon>
        <taxon>Micromonosporales</taxon>
        <taxon>Micromonosporaceae</taxon>
        <taxon>Actinoplanes</taxon>
    </lineage>
</organism>
<feature type="compositionally biased region" description="Basic and acidic residues" evidence="1">
    <location>
        <begin position="123"/>
        <end position="135"/>
    </location>
</feature>